<dbReference type="AlphaFoldDB" id="A0A1M7JSU2"/>
<feature type="domain" description="N-acetyltransferase" evidence="1">
    <location>
        <begin position="32"/>
        <end position="188"/>
    </location>
</feature>
<gene>
    <name evidence="2" type="ORF">SAMN05216593_101530</name>
</gene>
<dbReference type="Gene3D" id="3.40.630.30">
    <property type="match status" value="1"/>
</dbReference>
<dbReference type="GO" id="GO:0016747">
    <property type="term" value="F:acyltransferase activity, transferring groups other than amino-acyl groups"/>
    <property type="evidence" value="ECO:0007669"/>
    <property type="project" value="InterPro"/>
</dbReference>
<dbReference type="Proteomes" id="UP000183983">
    <property type="component" value="Unassembled WGS sequence"/>
</dbReference>
<sequence>MSHKANTKHFDDEIEDLTGYYWVETLRDGTTMLIRELADKDRDRDFTFFNNLGKGIPHFRFLGTFSELTQVHDQLMDTDLRNRVAYIALVLEDSKLVEIGVARYGAFESDAHCEFAVAVCERWQRQGVATALMRHLIDTATRKGFSKISSMDASANLAMDGLATKMGFTRRIDNKHGPRIFHELVLAE</sequence>
<dbReference type="CDD" id="cd04301">
    <property type="entry name" value="NAT_SF"/>
    <property type="match status" value="1"/>
</dbReference>
<dbReference type="Pfam" id="PF00583">
    <property type="entry name" value="Acetyltransf_1"/>
    <property type="match status" value="1"/>
</dbReference>
<dbReference type="SUPFAM" id="SSF55729">
    <property type="entry name" value="Acyl-CoA N-acyltransferases (Nat)"/>
    <property type="match status" value="1"/>
</dbReference>
<evidence type="ECO:0000259" key="1">
    <source>
        <dbReference type="PROSITE" id="PS51186"/>
    </source>
</evidence>
<dbReference type="InterPro" id="IPR016181">
    <property type="entry name" value="Acyl_CoA_acyltransferase"/>
</dbReference>
<accession>A0A1M7JSU2</accession>
<protein>
    <submittedName>
        <fullName evidence="2">Acetyltransferase (GNAT) family protein</fullName>
    </submittedName>
</protein>
<name>A0A1M7JSU2_9PSED</name>
<keyword evidence="2" id="KW-0808">Transferase</keyword>
<dbReference type="PROSITE" id="PS51186">
    <property type="entry name" value="GNAT"/>
    <property type="match status" value="1"/>
</dbReference>
<dbReference type="OrthoDB" id="9807426at2"/>
<proteinExistence type="predicted"/>
<dbReference type="EMBL" id="FRDA01000001">
    <property type="protein sequence ID" value="SHM56058.1"/>
    <property type="molecule type" value="Genomic_DNA"/>
</dbReference>
<dbReference type="RefSeq" id="WP_073162143.1">
    <property type="nucleotide sequence ID" value="NZ_FRDA01000001.1"/>
</dbReference>
<reference evidence="2 3" key="1">
    <citation type="submission" date="2016-11" db="EMBL/GenBank/DDBJ databases">
        <authorList>
            <person name="Jaros S."/>
            <person name="Januszkiewicz K."/>
            <person name="Wedrychowicz H."/>
        </authorList>
    </citation>
    <scope>NUCLEOTIDE SEQUENCE [LARGE SCALE GENOMIC DNA]</scope>
    <source>
        <strain evidence="2 3">LMG 26898</strain>
    </source>
</reference>
<dbReference type="STRING" id="1190415.SAMN05216593_101530"/>
<organism evidence="2 3">
    <name type="scientific">Pseudomonas asturiensis</name>
    <dbReference type="NCBI Taxonomy" id="1190415"/>
    <lineage>
        <taxon>Bacteria</taxon>
        <taxon>Pseudomonadati</taxon>
        <taxon>Pseudomonadota</taxon>
        <taxon>Gammaproteobacteria</taxon>
        <taxon>Pseudomonadales</taxon>
        <taxon>Pseudomonadaceae</taxon>
        <taxon>Pseudomonas</taxon>
    </lineage>
</organism>
<dbReference type="InterPro" id="IPR000182">
    <property type="entry name" value="GNAT_dom"/>
</dbReference>
<evidence type="ECO:0000313" key="3">
    <source>
        <dbReference type="Proteomes" id="UP000183983"/>
    </source>
</evidence>
<evidence type="ECO:0000313" key="2">
    <source>
        <dbReference type="EMBL" id="SHM56058.1"/>
    </source>
</evidence>